<evidence type="ECO:0000313" key="2">
    <source>
        <dbReference type="EMBL" id="CAD5211807.1"/>
    </source>
</evidence>
<dbReference type="Proteomes" id="UP000614601">
    <property type="component" value="Unassembled WGS sequence"/>
</dbReference>
<keyword evidence="1" id="KW-0472">Membrane</keyword>
<sequence length="284" mass="33799">MVFMGIFNLFQLSAQLLYCVYVLNCTLNQKQESSWLDMIIGAFSSIYFNMAEYYNCVLALNRLITFVSYRRSIVDKVEIVQKILNIFIFLSAIPFYAYHMVPGCHSFYSPFLWEVPDPCEYWDVFDFYTTRIAEVLFLNLLIYLTMLLRMIYLRVTVLNQQVSGLNYQERRIAFIAIIQFLNSGVATFYNRVFPDYYNYTSAGRLIFRFLLNWMSLCNVYSVFLLIRFRRNRKCLLTYYAERVTNMLCMFYPGHCLLTLRALKIKESPSRLEVSSRASFYKQFT</sequence>
<keyword evidence="1" id="KW-1133">Transmembrane helix</keyword>
<dbReference type="Proteomes" id="UP000783686">
    <property type="component" value="Unassembled WGS sequence"/>
</dbReference>
<reference evidence="2" key="1">
    <citation type="submission" date="2020-09" db="EMBL/GenBank/DDBJ databases">
        <authorList>
            <person name="Kikuchi T."/>
        </authorList>
    </citation>
    <scope>NUCLEOTIDE SEQUENCE</scope>
    <source>
        <strain evidence="2">SH1</strain>
    </source>
</reference>
<proteinExistence type="predicted"/>
<dbReference type="EMBL" id="CAJFCW020000002">
    <property type="protein sequence ID" value="CAG9094438.1"/>
    <property type="molecule type" value="Genomic_DNA"/>
</dbReference>
<gene>
    <name evidence="2" type="ORF">BOKJ2_LOCUS3886</name>
</gene>
<feature type="transmembrane region" description="Helical" evidence="1">
    <location>
        <begin position="205"/>
        <end position="226"/>
    </location>
</feature>
<dbReference type="EMBL" id="CAJFDH010000002">
    <property type="protein sequence ID" value="CAD5211807.1"/>
    <property type="molecule type" value="Genomic_DNA"/>
</dbReference>
<evidence type="ECO:0000313" key="3">
    <source>
        <dbReference type="Proteomes" id="UP000614601"/>
    </source>
</evidence>
<evidence type="ECO:0000256" key="1">
    <source>
        <dbReference type="SAM" id="Phobius"/>
    </source>
</evidence>
<feature type="transmembrane region" description="Helical" evidence="1">
    <location>
        <begin position="82"/>
        <end position="101"/>
    </location>
</feature>
<feature type="transmembrane region" description="Helical" evidence="1">
    <location>
        <begin position="38"/>
        <end position="61"/>
    </location>
</feature>
<protein>
    <submittedName>
        <fullName evidence="2">Uncharacterized protein</fullName>
    </submittedName>
</protein>
<keyword evidence="1" id="KW-0812">Transmembrane</keyword>
<dbReference type="AlphaFoldDB" id="A0A811K8V4"/>
<feature type="transmembrane region" description="Helical" evidence="1">
    <location>
        <begin position="172"/>
        <end position="193"/>
    </location>
</feature>
<keyword evidence="3" id="KW-1185">Reference proteome</keyword>
<accession>A0A811K8V4</accession>
<organism evidence="2 3">
    <name type="scientific">Bursaphelenchus okinawaensis</name>
    <dbReference type="NCBI Taxonomy" id="465554"/>
    <lineage>
        <taxon>Eukaryota</taxon>
        <taxon>Metazoa</taxon>
        <taxon>Ecdysozoa</taxon>
        <taxon>Nematoda</taxon>
        <taxon>Chromadorea</taxon>
        <taxon>Rhabditida</taxon>
        <taxon>Tylenchina</taxon>
        <taxon>Tylenchomorpha</taxon>
        <taxon>Aphelenchoidea</taxon>
        <taxon>Aphelenchoididae</taxon>
        <taxon>Bursaphelenchus</taxon>
    </lineage>
</organism>
<comment type="caution">
    <text evidence="2">The sequence shown here is derived from an EMBL/GenBank/DDBJ whole genome shotgun (WGS) entry which is preliminary data.</text>
</comment>
<feature type="transmembrane region" description="Helical" evidence="1">
    <location>
        <begin position="132"/>
        <end position="152"/>
    </location>
</feature>
<name>A0A811K8V4_9BILA</name>